<evidence type="ECO:0000313" key="3">
    <source>
        <dbReference type="EMBL" id="CAA7402255.1"/>
    </source>
</evidence>
<feature type="transmembrane region" description="Helical" evidence="2">
    <location>
        <begin position="185"/>
        <end position="207"/>
    </location>
</feature>
<keyword evidence="2" id="KW-1133">Transmembrane helix</keyword>
<dbReference type="OrthoDB" id="748739at2759"/>
<organism evidence="3 4">
    <name type="scientific">Spirodela intermedia</name>
    <name type="common">Intermediate duckweed</name>
    <dbReference type="NCBI Taxonomy" id="51605"/>
    <lineage>
        <taxon>Eukaryota</taxon>
        <taxon>Viridiplantae</taxon>
        <taxon>Streptophyta</taxon>
        <taxon>Embryophyta</taxon>
        <taxon>Tracheophyta</taxon>
        <taxon>Spermatophyta</taxon>
        <taxon>Magnoliopsida</taxon>
        <taxon>Liliopsida</taxon>
        <taxon>Araceae</taxon>
        <taxon>Lemnoideae</taxon>
        <taxon>Spirodela</taxon>
    </lineage>
</organism>
<dbReference type="Proteomes" id="UP000663760">
    <property type="component" value="Chromosome 9"/>
</dbReference>
<feature type="compositionally biased region" description="Low complexity" evidence="1">
    <location>
        <begin position="106"/>
        <end position="116"/>
    </location>
</feature>
<evidence type="ECO:0000256" key="2">
    <source>
        <dbReference type="SAM" id="Phobius"/>
    </source>
</evidence>
<sequence length="339" mass="38563">MTLIAHQTNGCSALTIKTRPCSRVVDLRCFVDLQLVRRTDKFASLKHRFQFRGRPIILSKEKHFKVSSFKGNDHGDASDDMERDSKCSKQVQLPLAPQEREEVETASADSSSSSIPCASVSGENNVAGSRTIERLFKSLLGMLRAQKLGAGMDEFHGKRPAADEIEENQEKMLETKADNMAKAALLWFMGLDLTLKIPLLIFIPWYFITRVAYGIEVTKELTPLWTIGPLITALYIRTIQGICSLYVFCFKKAIELLGNLPSYYALICSYLVEGKLRELLYAKLCKPVADVKNTDYEALARLRTKQLREWAVEKYVDYVESIWPLYCRTIRFLKKANLL</sequence>
<gene>
    <name evidence="3" type="ORF">SI8410_09012933</name>
</gene>
<keyword evidence="2" id="KW-0812">Transmembrane</keyword>
<reference evidence="3" key="1">
    <citation type="submission" date="2020-02" db="EMBL/GenBank/DDBJ databases">
        <authorList>
            <person name="Scholz U."/>
            <person name="Mascher M."/>
            <person name="Fiebig A."/>
        </authorList>
    </citation>
    <scope>NUCLEOTIDE SEQUENCE</scope>
</reference>
<evidence type="ECO:0000256" key="1">
    <source>
        <dbReference type="SAM" id="MobiDB-lite"/>
    </source>
</evidence>
<dbReference type="AlphaFoldDB" id="A0A7I8KZ26"/>
<dbReference type="EMBL" id="LR746272">
    <property type="protein sequence ID" value="CAA7402255.1"/>
    <property type="molecule type" value="Genomic_DNA"/>
</dbReference>
<dbReference type="PANTHER" id="PTHR48223">
    <property type="entry name" value="DEFECTIVE 2759, PUTATIVE ISOFORM 1-RELATED"/>
    <property type="match status" value="1"/>
</dbReference>
<feature type="region of interest" description="Disordered" evidence="1">
    <location>
        <begin position="69"/>
        <end position="116"/>
    </location>
</feature>
<proteinExistence type="predicted"/>
<keyword evidence="4" id="KW-1185">Reference proteome</keyword>
<accession>A0A7I8KZ26</accession>
<evidence type="ECO:0000313" key="4">
    <source>
        <dbReference type="Proteomes" id="UP000663760"/>
    </source>
</evidence>
<feature type="transmembrane region" description="Helical" evidence="2">
    <location>
        <begin position="227"/>
        <end position="249"/>
    </location>
</feature>
<name>A0A7I8KZ26_SPIIN</name>
<protein>
    <submittedName>
        <fullName evidence="3">Uncharacterized protein</fullName>
    </submittedName>
</protein>
<keyword evidence="2" id="KW-0472">Membrane</keyword>
<dbReference type="PANTHER" id="PTHR48223:SF1">
    <property type="entry name" value="ABC TRANSMEMBRANE TYPE-1 DOMAIN-CONTAINING PROTEIN"/>
    <property type="match status" value="1"/>
</dbReference>